<dbReference type="OrthoDB" id="431497at2759"/>
<accession>A0A0D1Z9X9</accession>
<dbReference type="SMART" id="SM00968">
    <property type="entry name" value="SMC_hinge"/>
    <property type="match status" value="1"/>
</dbReference>
<dbReference type="Gene3D" id="1.20.1060.20">
    <property type="match status" value="1"/>
</dbReference>
<dbReference type="EMBL" id="KN846952">
    <property type="protein sequence ID" value="KIV83538.1"/>
    <property type="molecule type" value="Genomic_DNA"/>
</dbReference>
<evidence type="ECO:0000256" key="3">
    <source>
        <dbReference type="ARBA" id="ARBA00022618"/>
    </source>
</evidence>
<keyword evidence="7" id="KW-0131">Cell cycle</keyword>
<evidence type="ECO:0000256" key="8">
    <source>
        <dbReference type="PIRNR" id="PIRNR005719"/>
    </source>
</evidence>
<evidence type="ECO:0000256" key="5">
    <source>
        <dbReference type="ARBA" id="ARBA00023054"/>
    </source>
</evidence>
<feature type="coiled-coil region" evidence="9">
    <location>
        <begin position="690"/>
        <end position="742"/>
    </location>
</feature>
<feature type="coiled-coil region" evidence="9">
    <location>
        <begin position="420"/>
        <end position="447"/>
    </location>
</feature>
<gene>
    <name evidence="12" type="ORF">PV11_05558</name>
</gene>
<evidence type="ECO:0000256" key="4">
    <source>
        <dbReference type="ARBA" id="ARBA00022776"/>
    </source>
</evidence>
<evidence type="ECO:0000313" key="12">
    <source>
        <dbReference type="EMBL" id="KIV83538.1"/>
    </source>
</evidence>
<comment type="subcellular location">
    <subcellularLocation>
        <location evidence="1 8">Nucleus</location>
    </subcellularLocation>
</comment>
<dbReference type="InterPro" id="IPR036277">
    <property type="entry name" value="SMC_hinge_sf"/>
</dbReference>
<dbReference type="CDD" id="cd03272">
    <property type="entry name" value="ABC_SMC3_euk"/>
    <property type="match status" value="1"/>
</dbReference>
<dbReference type="Pfam" id="PF06470">
    <property type="entry name" value="SMC_hinge"/>
    <property type="match status" value="1"/>
</dbReference>
<dbReference type="SUPFAM" id="SSF75553">
    <property type="entry name" value="Smc hinge domain"/>
    <property type="match status" value="1"/>
</dbReference>
<feature type="coiled-coil region" evidence="9">
    <location>
        <begin position="776"/>
        <end position="810"/>
    </location>
</feature>
<feature type="coiled-coil region" evidence="9">
    <location>
        <begin position="844"/>
        <end position="920"/>
    </location>
</feature>
<proteinExistence type="inferred from homology"/>
<dbReference type="HOGENOM" id="CLU_001042_5_0_1"/>
<dbReference type="PANTHER" id="PTHR43977">
    <property type="entry name" value="STRUCTURAL MAINTENANCE OF CHROMOSOMES PROTEIN 3"/>
    <property type="match status" value="1"/>
</dbReference>
<dbReference type="GO" id="GO:0051276">
    <property type="term" value="P:chromosome organization"/>
    <property type="evidence" value="ECO:0007669"/>
    <property type="project" value="InterPro"/>
</dbReference>
<sequence>MHIKQITIQGFKSYKNQTVVNPFSPKLNVIVGRNGSGKSNFFAAIRFVLSDAYSQMGREERQALIHEGSGSAVMSAYVEVVFDNSDGRFPTGNDELILRRTIGLKKDEYSLDRKNATKQDVMQLLENAGFSRANPYYIVPQGRITRLTNMKDNERLDVLKSVAGTQQFVAKKEESQKIMNETNNKLTAIDQTFEQINDRLAELEEEQAELRDFQQQDREKRALEYTLFTREQDEINKALAELEDKRAGGIDDADENRERYAEGEDEMARISHQIQILNQQIHAARLEKKQYEEEKREKAKARAQVELEERNLSHGQAAAQRTKETHDRELKQIRAQIKEVESELKTITPQFEAEVAKEQSVKNRLEEATTTQQHLYGKQGRTARFKSKKDRDNWLQAQIGEAFESLSRFKATRMQTTEGIQEDQKQISSLEKEIETLQQQIGGQDDSVDHEIQKAAERREKLIDDRKLLWRREAQLDSEYSAAQDELRKAERNLSHMMDGNTSRGLEAVRRIKQQHNLDGCYGTLAELIDVPQHHTAVEVTAGASLFHYVVDNDETATKVMEILNRERAGRITFMPLNRLKAKTANFPNAQDARPLMSLIKYEDRFEPAVQQVFGKAIIAQNLSIAAQYARTHGLTAVTPEGDRSDKKGALTGGYHDVRSSRLKATKAVVLAREQFEAVKAESNENKKKIEKIDQTITKAMSEVQKLEQRKNQSQGNQRLLREEIRNKVDMLQRKRDDLEAKQKQEAAIAASVKQLTDQQNAYQAELGSDFKKALSPAEENQLETLSATIQKLRKEYNNLSASRAEIETKKANLDVRLNSSLKPQLAALEGDEIESEGSVSGNLKAKRSELARLTKELDSIQETLDGLDEQIETSTAQVTQLEAQAAETRRQQEELAKAIERHQRRLEKSVQKKAALQASKQETIDNIRELGAIPEDLRKSYRSTDSNTIVKKLQKAKEALKKYSSVNKHAFEHYRKSAKQREELEARRTDLEAAKTSIANLIEVLDQRKDEAIERTFKQVSKAFAEVFQKLVPAGRGRLVIQRKTDKRTAEDDESEEEQQPLNKRGVENYTGVGISVSFNSKHDDQQRIQQLSGGQKSLCSLALIFAIQATDPAPFYIFDEIDANLDAQYRTAVADHLLYLANRVDEEPKDGDDRPTGGQFICTTFRPEMLRVADKCFGVRFGNNVSSIREESLEDALDFVESQTQ</sequence>
<dbReference type="FunFam" id="3.40.50.300:FF:000424">
    <property type="entry name" value="Structural maintenance of chromosomes 3"/>
    <property type="match status" value="1"/>
</dbReference>
<dbReference type="STRING" id="1016849.A0A0D1Z9X9"/>
<dbReference type="GO" id="GO:0007059">
    <property type="term" value="P:chromosome segregation"/>
    <property type="evidence" value="ECO:0007669"/>
    <property type="project" value="UniProtKB-ARBA"/>
</dbReference>
<dbReference type="Pfam" id="PF02463">
    <property type="entry name" value="SMC_N"/>
    <property type="match status" value="1"/>
</dbReference>
<keyword evidence="4" id="KW-0498">Mitosis</keyword>
<dbReference type="SUPFAM" id="SSF52540">
    <property type="entry name" value="P-loop containing nucleoside triphosphate hydrolases"/>
    <property type="match status" value="1"/>
</dbReference>
<protein>
    <recommendedName>
        <fullName evidence="8">Structural maintenance of chromosomes protein</fullName>
    </recommendedName>
</protein>
<evidence type="ECO:0000256" key="9">
    <source>
        <dbReference type="SAM" id="Coils"/>
    </source>
</evidence>
<feature type="coiled-coil region" evidence="9">
    <location>
        <begin position="473"/>
        <end position="500"/>
    </location>
</feature>
<dbReference type="GO" id="GO:0051301">
    <property type="term" value="P:cell division"/>
    <property type="evidence" value="ECO:0007669"/>
    <property type="project" value="UniProtKB-KW"/>
</dbReference>
<feature type="region of interest" description="Disordered" evidence="10">
    <location>
        <begin position="364"/>
        <end position="391"/>
    </location>
</feature>
<dbReference type="InterPro" id="IPR027417">
    <property type="entry name" value="P-loop_NTPase"/>
</dbReference>
<feature type="region of interest" description="Disordered" evidence="10">
    <location>
        <begin position="1044"/>
        <end position="1068"/>
    </location>
</feature>
<dbReference type="Gene3D" id="1.10.287.1490">
    <property type="match status" value="1"/>
</dbReference>
<dbReference type="Gene3D" id="3.30.70.1620">
    <property type="match status" value="1"/>
</dbReference>
<dbReference type="Proteomes" id="UP000053599">
    <property type="component" value="Unassembled WGS sequence"/>
</dbReference>
<dbReference type="InterPro" id="IPR003395">
    <property type="entry name" value="RecF/RecN/SMC_N"/>
</dbReference>
<evidence type="ECO:0000256" key="1">
    <source>
        <dbReference type="ARBA" id="ARBA00004123"/>
    </source>
</evidence>
<organism evidence="12 13">
    <name type="scientific">Exophiala sideris</name>
    <dbReference type="NCBI Taxonomy" id="1016849"/>
    <lineage>
        <taxon>Eukaryota</taxon>
        <taxon>Fungi</taxon>
        <taxon>Dikarya</taxon>
        <taxon>Ascomycota</taxon>
        <taxon>Pezizomycotina</taxon>
        <taxon>Eurotiomycetes</taxon>
        <taxon>Chaetothyriomycetidae</taxon>
        <taxon>Chaetothyriales</taxon>
        <taxon>Herpotrichiellaceae</taxon>
        <taxon>Exophiala</taxon>
    </lineage>
</organism>
<feature type="domain" description="SMC hinge" evidence="11">
    <location>
        <begin position="519"/>
        <end position="630"/>
    </location>
</feature>
<reference evidence="12 13" key="1">
    <citation type="submission" date="2015-01" db="EMBL/GenBank/DDBJ databases">
        <title>The Genome Sequence of Exophiala sideris CBS121828.</title>
        <authorList>
            <consortium name="The Broad Institute Genomics Platform"/>
            <person name="Cuomo C."/>
            <person name="de Hoog S."/>
            <person name="Gorbushina A."/>
            <person name="Stielow B."/>
            <person name="Teixiera M."/>
            <person name="Abouelleil A."/>
            <person name="Chapman S.B."/>
            <person name="Priest M."/>
            <person name="Young S.K."/>
            <person name="Wortman J."/>
            <person name="Nusbaum C."/>
            <person name="Birren B."/>
        </authorList>
    </citation>
    <scope>NUCLEOTIDE SEQUENCE [LARGE SCALE GENOMIC DNA]</scope>
    <source>
        <strain evidence="12 13">CBS 121828</strain>
    </source>
</reference>
<comment type="similarity">
    <text evidence="2">Belongs to the SMC family. SMC3 subfamily.</text>
</comment>
<dbReference type="InterPro" id="IPR041741">
    <property type="entry name" value="SMC3_ABC_euk"/>
</dbReference>
<evidence type="ECO:0000259" key="11">
    <source>
        <dbReference type="SMART" id="SM00968"/>
    </source>
</evidence>
<name>A0A0D1Z9X9_9EURO</name>
<dbReference type="GO" id="GO:0005524">
    <property type="term" value="F:ATP binding"/>
    <property type="evidence" value="ECO:0007669"/>
    <property type="project" value="InterPro"/>
</dbReference>
<dbReference type="GO" id="GO:0005694">
    <property type="term" value="C:chromosome"/>
    <property type="evidence" value="ECO:0007669"/>
    <property type="project" value="InterPro"/>
</dbReference>
<keyword evidence="5 9" id="KW-0175">Coiled coil</keyword>
<evidence type="ECO:0000256" key="7">
    <source>
        <dbReference type="ARBA" id="ARBA00023306"/>
    </source>
</evidence>
<evidence type="ECO:0000256" key="10">
    <source>
        <dbReference type="SAM" id="MobiDB-lite"/>
    </source>
</evidence>
<keyword evidence="3" id="KW-0132">Cell division</keyword>
<dbReference type="FunFam" id="3.40.50.300:FF:000370">
    <property type="entry name" value="Structural maintenance of chromosomes 3"/>
    <property type="match status" value="1"/>
</dbReference>
<evidence type="ECO:0000313" key="13">
    <source>
        <dbReference type="Proteomes" id="UP000053599"/>
    </source>
</evidence>
<feature type="region of interest" description="Disordered" evidence="10">
    <location>
        <begin position="308"/>
        <end position="327"/>
    </location>
</feature>
<dbReference type="Gene3D" id="3.40.50.300">
    <property type="entry name" value="P-loop containing nucleotide triphosphate hydrolases"/>
    <property type="match status" value="2"/>
</dbReference>
<dbReference type="AlphaFoldDB" id="A0A0D1Z9X9"/>
<dbReference type="PIRSF" id="PIRSF005719">
    <property type="entry name" value="SMC"/>
    <property type="match status" value="1"/>
</dbReference>
<dbReference type="InterPro" id="IPR010935">
    <property type="entry name" value="SMC_hinge"/>
</dbReference>
<feature type="coiled-coil region" evidence="9">
    <location>
        <begin position="975"/>
        <end position="1012"/>
    </location>
</feature>
<dbReference type="GO" id="GO:0005634">
    <property type="term" value="C:nucleus"/>
    <property type="evidence" value="ECO:0007669"/>
    <property type="project" value="UniProtKB-SubCell"/>
</dbReference>
<evidence type="ECO:0000256" key="6">
    <source>
        <dbReference type="ARBA" id="ARBA00023242"/>
    </source>
</evidence>
<dbReference type="GO" id="GO:0016887">
    <property type="term" value="F:ATP hydrolysis activity"/>
    <property type="evidence" value="ECO:0007669"/>
    <property type="project" value="InterPro"/>
</dbReference>
<dbReference type="InterPro" id="IPR024704">
    <property type="entry name" value="SMC"/>
</dbReference>
<evidence type="ECO:0000256" key="2">
    <source>
        <dbReference type="ARBA" id="ARBA00005917"/>
    </source>
</evidence>
<keyword evidence="6 8" id="KW-0539">Nucleus</keyword>